<protein>
    <submittedName>
        <fullName evidence="1">Uncharacterized protein</fullName>
    </submittedName>
</protein>
<reference evidence="1" key="1">
    <citation type="submission" date="2018-02" db="EMBL/GenBank/DDBJ databases">
        <authorList>
            <person name="Cohen D.B."/>
            <person name="Kent A.D."/>
        </authorList>
    </citation>
    <scope>NUCLEOTIDE SEQUENCE</scope>
</reference>
<name>A0A2N9ENS8_FAGSY</name>
<sequence length="60" mass="6412">MVVAASGGELNLGASEDIFNNPITASHLPSLIDFDVTKLIDSSDLRSVDPLSLYTLNLNH</sequence>
<gene>
    <name evidence="1" type="ORF">FSB_LOCUS4223</name>
</gene>
<proteinExistence type="predicted"/>
<evidence type="ECO:0000313" key="1">
    <source>
        <dbReference type="EMBL" id="SPC76341.1"/>
    </source>
</evidence>
<accession>A0A2N9ENS8</accession>
<dbReference type="EMBL" id="OIVN01000213">
    <property type="protein sequence ID" value="SPC76341.1"/>
    <property type="molecule type" value="Genomic_DNA"/>
</dbReference>
<organism evidence="1">
    <name type="scientific">Fagus sylvatica</name>
    <name type="common">Beechnut</name>
    <dbReference type="NCBI Taxonomy" id="28930"/>
    <lineage>
        <taxon>Eukaryota</taxon>
        <taxon>Viridiplantae</taxon>
        <taxon>Streptophyta</taxon>
        <taxon>Embryophyta</taxon>
        <taxon>Tracheophyta</taxon>
        <taxon>Spermatophyta</taxon>
        <taxon>Magnoliopsida</taxon>
        <taxon>eudicotyledons</taxon>
        <taxon>Gunneridae</taxon>
        <taxon>Pentapetalae</taxon>
        <taxon>rosids</taxon>
        <taxon>fabids</taxon>
        <taxon>Fagales</taxon>
        <taxon>Fagaceae</taxon>
        <taxon>Fagus</taxon>
    </lineage>
</organism>
<dbReference type="AlphaFoldDB" id="A0A2N9ENS8"/>